<accession>A0A0U4JWG1</accession>
<evidence type="ECO:0000313" key="2">
    <source>
        <dbReference type="Proteomes" id="UP000225892"/>
    </source>
</evidence>
<keyword evidence="2" id="KW-1185">Reference proteome</keyword>
<organism evidence="1 2">
    <name type="scientific">Escherichia phage phiE142</name>
    <dbReference type="NCBI Taxonomy" id="1777059"/>
    <lineage>
        <taxon>Viruses</taxon>
        <taxon>Duplodnaviria</taxon>
        <taxon>Heunggongvirae</taxon>
        <taxon>Uroviricota</taxon>
        <taxon>Caudoviricetes</taxon>
        <taxon>Pantevenvirales</taxon>
        <taxon>Straboviridae</taxon>
        <taxon>Carettavirus</taxon>
        <taxon>Carettavirus e142</taxon>
    </lineage>
</organism>
<reference evidence="1 2" key="1">
    <citation type="submission" date="2015-12" db="EMBL/GenBank/DDBJ databases">
        <title>Complete genome analysis of a novel virulent bacteriophage, phiE142, a potential biocontrol agent in the combat pathogenic bacteria in food chain.</title>
        <authorList>
            <person name="Amarillas L."/>
            <person name="Leon-Felix J."/>
        </authorList>
    </citation>
    <scope>NUCLEOTIDE SEQUENCE [LARGE SCALE GENOMIC DNA]</scope>
</reference>
<protein>
    <submittedName>
        <fullName evidence="1">Uncharacterized protein</fullName>
    </submittedName>
</protein>
<dbReference type="EMBL" id="KU255730">
    <property type="protein sequence ID" value="ALY07900.1"/>
    <property type="molecule type" value="Genomic_DNA"/>
</dbReference>
<name>A0A0U4JWG1_9CAUD</name>
<sequence length="38" mass="4546">MKIFFDLRGAQGDSEVKIPMDYIRNEIKKTRRHLVNLL</sequence>
<evidence type="ECO:0000313" key="1">
    <source>
        <dbReference type="EMBL" id="ALY07900.1"/>
    </source>
</evidence>
<proteinExistence type="predicted"/>
<dbReference type="Proteomes" id="UP000225892">
    <property type="component" value="Segment"/>
</dbReference>
<gene>
    <name evidence="1" type="ORF">phiE142_95</name>
</gene>